<dbReference type="EMBL" id="CADCWC010000384">
    <property type="protein sequence ID" value="CAA9548850.1"/>
    <property type="molecule type" value="Genomic_DNA"/>
</dbReference>
<evidence type="ECO:0000256" key="1">
    <source>
        <dbReference type="SAM" id="MobiDB-lite"/>
    </source>
</evidence>
<feature type="compositionally biased region" description="Basic residues" evidence="1">
    <location>
        <begin position="91"/>
        <end position="116"/>
    </location>
</feature>
<feature type="compositionally biased region" description="Low complexity" evidence="1">
    <location>
        <begin position="79"/>
        <end position="90"/>
    </location>
</feature>
<feature type="compositionally biased region" description="Low complexity" evidence="1">
    <location>
        <begin position="293"/>
        <end position="309"/>
    </location>
</feature>
<organism evidence="2">
    <name type="scientific">uncultured Thermoleophilia bacterium</name>
    <dbReference type="NCBI Taxonomy" id="1497501"/>
    <lineage>
        <taxon>Bacteria</taxon>
        <taxon>Bacillati</taxon>
        <taxon>Actinomycetota</taxon>
        <taxon>Thermoleophilia</taxon>
        <taxon>environmental samples</taxon>
    </lineage>
</organism>
<feature type="compositionally biased region" description="Pro residues" evidence="1">
    <location>
        <begin position="121"/>
        <end position="130"/>
    </location>
</feature>
<sequence length="336" mass="35870">EGLDRPDGTGPSARAAPGHRAAPDGRSPRRGHGAGLRPDDPALRPARHRLHAHRCARRARAGREGPGARRAHRGGDGLGAAPALRPGGRPRLQRPRPRGPRPGRARREHVRLRVRHLPAPDRLPPGPPGPRARGDPGRAAGRLRRPTAEARPVPRSEGGVLPGRLRARPGRAARARARPGQGPDRRPDAARRVALPPPLEPAVPGPRRAARTRPRRAGRRSAADGRPGRLGARARSPLARRAGASRRRPEPDRPGGPGHLLRRHDEPGGRRARRARLHDLRRPARGRRRVADPRGTAASAGRPGRPAPGEADRRGGAGAPRSGSSGGLDPRGRRAL</sequence>
<evidence type="ECO:0000313" key="2">
    <source>
        <dbReference type="EMBL" id="CAA9548850.1"/>
    </source>
</evidence>
<name>A0A6J4UJ49_9ACTN</name>
<dbReference type="AlphaFoldDB" id="A0A6J4UJ49"/>
<protein>
    <submittedName>
        <fullName evidence="2">Uncharacterized protein</fullName>
    </submittedName>
</protein>
<feature type="compositionally biased region" description="Basic residues" evidence="1">
    <location>
        <begin position="165"/>
        <end position="177"/>
    </location>
</feature>
<reference evidence="2" key="1">
    <citation type="submission" date="2020-02" db="EMBL/GenBank/DDBJ databases">
        <authorList>
            <person name="Meier V. D."/>
        </authorList>
    </citation>
    <scope>NUCLEOTIDE SEQUENCE</scope>
    <source>
        <strain evidence="2">AVDCRST_MAG79</strain>
    </source>
</reference>
<proteinExistence type="predicted"/>
<gene>
    <name evidence="2" type="ORF">AVDCRST_MAG79-2530</name>
</gene>
<feature type="non-terminal residue" evidence="2">
    <location>
        <position position="336"/>
    </location>
</feature>
<feature type="compositionally biased region" description="Basic residues" evidence="1">
    <location>
        <begin position="45"/>
        <end position="60"/>
    </location>
</feature>
<feature type="non-terminal residue" evidence="2">
    <location>
        <position position="1"/>
    </location>
</feature>
<feature type="compositionally biased region" description="Basic residues" evidence="1">
    <location>
        <begin position="208"/>
        <end position="219"/>
    </location>
</feature>
<feature type="compositionally biased region" description="Pro residues" evidence="1">
    <location>
        <begin position="195"/>
        <end position="204"/>
    </location>
</feature>
<feature type="region of interest" description="Disordered" evidence="1">
    <location>
        <begin position="1"/>
        <end position="336"/>
    </location>
</feature>
<accession>A0A6J4UJ49</accession>